<evidence type="ECO:0000313" key="2">
    <source>
        <dbReference type="Proteomes" id="UP000230781"/>
    </source>
</evidence>
<name>A0A2D3PNI1_9FUSO</name>
<sequence length="165" mass="18763">MMLKKGIVLIMLGLIFSSCDLIYYGKIAVYENKYRSELERSAREGMKKDGPGAINNEKYTEGVKEAIQDVMKRPVNKRVEFEETTLLIPENTRINLKHGNIVDEKTGYGIAILFKTDDGCTPETFYTKKVRSNLYIVLGYNYKDKGLDAIGQKIIKANSFTKTCK</sequence>
<accession>A0A2D3PNI1</accession>
<evidence type="ECO:0000313" key="1">
    <source>
        <dbReference type="EMBL" id="ATV69253.1"/>
    </source>
</evidence>
<dbReference type="AlphaFoldDB" id="A0A2D3PNI1"/>
<proteinExistence type="predicted"/>
<dbReference type="Proteomes" id="UP000230781">
    <property type="component" value="Chromosome"/>
</dbReference>
<protein>
    <recommendedName>
        <fullName evidence="3">Lipoprotein</fullName>
    </recommendedName>
</protein>
<dbReference type="PROSITE" id="PS51257">
    <property type="entry name" value="PROKAR_LIPOPROTEIN"/>
    <property type="match status" value="1"/>
</dbReference>
<reference evidence="1 2" key="1">
    <citation type="submission" date="2017-11" db="EMBL/GenBank/DDBJ databases">
        <title>Genome sequencing of Fusobacterium periodonticum KCOM 2555.</title>
        <authorList>
            <person name="Kook J.-K."/>
            <person name="Park S.-N."/>
            <person name="Lim Y.K."/>
        </authorList>
    </citation>
    <scope>NUCLEOTIDE SEQUENCE [LARGE SCALE GENOMIC DNA]</scope>
    <source>
        <strain evidence="1 2">KCOM 2555</strain>
    </source>
</reference>
<dbReference type="RefSeq" id="WP_100025661.1">
    <property type="nucleotide sequence ID" value="NZ_CP024704.1"/>
</dbReference>
<dbReference type="EMBL" id="CP024704">
    <property type="protein sequence ID" value="ATV69253.1"/>
    <property type="molecule type" value="Genomic_DNA"/>
</dbReference>
<gene>
    <name evidence="1" type="ORF">CTM98_00250</name>
</gene>
<organism evidence="1 2">
    <name type="scientific">Fusobacterium pseudoperiodonticum</name>
    <dbReference type="NCBI Taxonomy" id="2663009"/>
    <lineage>
        <taxon>Bacteria</taxon>
        <taxon>Fusobacteriati</taxon>
        <taxon>Fusobacteriota</taxon>
        <taxon>Fusobacteriia</taxon>
        <taxon>Fusobacteriales</taxon>
        <taxon>Fusobacteriaceae</taxon>
        <taxon>Fusobacterium</taxon>
    </lineage>
</organism>
<evidence type="ECO:0008006" key="3">
    <source>
        <dbReference type="Google" id="ProtNLM"/>
    </source>
</evidence>